<keyword evidence="2" id="KW-1185">Reference proteome</keyword>
<feature type="non-terminal residue" evidence="1">
    <location>
        <position position="61"/>
    </location>
</feature>
<organism evidence="1 2">
    <name type="scientific">Gigaspora margarita</name>
    <dbReference type="NCBI Taxonomy" id="4874"/>
    <lineage>
        <taxon>Eukaryota</taxon>
        <taxon>Fungi</taxon>
        <taxon>Fungi incertae sedis</taxon>
        <taxon>Mucoromycota</taxon>
        <taxon>Glomeromycotina</taxon>
        <taxon>Glomeromycetes</taxon>
        <taxon>Diversisporales</taxon>
        <taxon>Gigasporaceae</taxon>
        <taxon>Gigaspora</taxon>
    </lineage>
</organism>
<reference evidence="1 2" key="1">
    <citation type="submission" date="2021-06" db="EMBL/GenBank/DDBJ databases">
        <authorList>
            <person name="Kallberg Y."/>
            <person name="Tangrot J."/>
            <person name="Rosling A."/>
        </authorList>
    </citation>
    <scope>NUCLEOTIDE SEQUENCE [LARGE SCALE GENOMIC DNA]</scope>
    <source>
        <strain evidence="1 2">120-4 pot B 10/14</strain>
    </source>
</reference>
<evidence type="ECO:0000313" key="1">
    <source>
        <dbReference type="EMBL" id="CAG8853836.1"/>
    </source>
</evidence>
<accession>A0ABN7XG82</accession>
<dbReference type="EMBL" id="CAJVQB010129777">
    <property type="protein sequence ID" value="CAG8853836.1"/>
    <property type="molecule type" value="Genomic_DNA"/>
</dbReference>
<evidence type="ECO:0000313" key="2">
    <source>
        <dbReference type="Proteomes" id="UP000789901"/>
    </source>
</evidence>
<gene>
    <name evidence="1" type="ORF">GMARGA_LOCUS42657</name>
</gene>
<protein>
    <submittedName>
        <fullName evidence="1">7681_t:CDS:1</fullName>
    </submittedName>
</protein>
<sequence length="61" mass="7371">IQIKVKVSKIQIEVVNIDNNNQYIMDEFFNFALFEREKELLFIKQTYSHSIMQQSDTENEE</sequence>
<proteinExistence type="predicted"/>
<feature type="non-terminal residue" evidence="1">
    <location>
        <position position="1"/>
    </location>
</feature>
<comment type="caution">
    <text evidence="1">The sequence shown here is derived from an EMBL/GenBank/DDBJ whole genome shotgun (WGS) entry which is preliminary data.</text>
</comment>
<dbReference type="Proteomes" id="UP000789901">
    <property type="component" value="Unassembled WGS sequence"/>
</dbReference>
<name>A0ABN7XG82_GIGMA</name>